<dbReference type="EMBL" id="FJOG01000018">
    <property type="protein sequence ID" value="CZR61448.1"/>
    <property type="molecule type" value="Genomic_DNA"/>
</dbReference>
<feature type="chain" id="PRO_5012815132" evidence="2">
    <location>
        <begin position="18"/>
        <end position="255"/>
    </location>
</feature>
<keyword evidence="4" id="KW-1185">Reference proteome</keyword>
<evidence type="ECO:0000256" key="2">
    <source>
        <dbReference type="SAM" id="SignalP"/>
    </source>
</evidence>
<gene>
    <name evidence="3" type="ORF">PAC_11344</name>
</gene>
<organism evidence="3 4">
    <name type="scientific">Phialocephala subalpina</name>
    <dbReference type="NCBI Taxonomy" id="576137"/>
    <lineage>
        <taxon>Eukaryota</taxon>
        <taxon>Fungi</taxon>
        <taxon>Dikarya</taxon>
        <taxon>Ascomycota</taxon>
        <taxon>Pezizomycotina</taxon>
        <taxon>Leotiomycetes</taxon>
        <taxon>Helotiales</taxon>
        <taxon>Mollisiaceae</taxon>
        <taxon>Phialocephala</taxon>
        <taxon>Phialocephala fortinii species complex</taxon>
    </lineage>
</organism>
<dbReference type="Proteomes" id="UP000184330">
    <property type="component" value="Unassembled WGS sequence"/>
</dbReference>
<accession>A0A1L7X8T2</accession>
<evidence type="ECO:0000313" key="3">
    <source>
        <dbReference type="EMBL" id="CZR61448.1"/>
    </source>
</evidence>
<evidence type="ECO:0000313" key="4">
    <source>
        <dbReference type="Proteomes" id="UP000184330"/>
    </source>
</evidence>
<feature type="signal peptide" evidence="2">
    <location>
        <begin position="1"/>
        <end position="17"/>
    </location>
</feature>
<name>A0A1L7X8T2_9HELO</name>
<sequence length="255" mass="26896">MAVVAQLHVLTLNLIQSFVTLLLKIRQLVLPATPIGNPPLEYVNLSLLELKPKPNFAVHRHFCLDPACSPLNEAHVHSPARNNLSFISEDDPISLDIQSSPDTSLATSTSPSSAQSSTQTPESSAADNAPGVQYPALSSDINNDPGLVPLPIAGDEASTPSTTLNTESGTSDLTSASSPTANIIPKVSHSEKTSIAIGSPATMPTSRHQREDSSVQITAAATPSRGFSEKTTSIGTFAMHIPNSLSSRQGERNMR</sequence>
<feature type="region of interest" description="Disordered" evidence="1">
    <location>
        <begin position="97"/>
        <end position="211"/>
    </location>
</feature>
<feature type="compositionally biased region" description="Low complexity" evidence="1">
    <location>
        <begin position="99"/>
        <end position="126"/>
    </location>
</feature>
<feature type="compositionally biased region" description="Polar residues" evidence="1">
    <location>
        <begin position="158"/>
        <end position="181"/>
    </location>
</feature>
<keyword evidence="2" id="KW-0732">Signal</keyword>
<dbReference type="AlphaFoldDB" id="A0A1L7X8T2"/>
<protein>
    <submittedName>
        <fullName evidence="3">Uncharacterized protein</fullName>
    </submittedName>
</protein>
<evidence type="ECO:0000256" key="1">
    <source>
        <dbReference type="SAM" id="MobiDB-lite"/>
    </source>
</evidence>
<reference evidence="3 4" key="1">
    <citation type="submission" date="2016-03" db="EMBL/GenBank/DDBJ databases">
        <authorList>
            <person name="Ploux O."/>
        </authorList>
    </citation>
    <scope>NUCLEOTIDE SEQUENCE [LARGE SCALE GENOMIC DNA]</scope>
    <source>
        <strain evidence="3 4">UAMH 11012</strain>
    </source>
</reference>
<proteinExistence type="predicted"/>